<feature type="domain" description="N-acetyltransferase" evidence="1">
    <location>
        <begin position="1"/>
        <end position="147"/>
    </location>
</feature>
<dbReference type="Proteomes" id="UP001240236">
    <property type="component" value="Unassembled WGS sequence"/>
</dbReference>
<organism evidence="2 3">
    <name type="scientific">Catenuloplanes indicus</name>
    <dbReference type="NCBI Taxonomy" id="137267"/>
    <lineage>
        <taxon>Bacteria</taxon>
        <taxon>Bacillati</taxon>
        <taxon>Actinomycetota</taxon>
        <taxon>Actinomycetes</taxon>
        <taxon>Micromonosporales</taxon>
        <taxon>Micromonosporaceae</taxon>
        <taxon>Catenuloplanes</taxon>
    </lineage>
</organism>
<comment type="caution">
    <text evidence="2">The sequence shown here is derived from an EMBL/GenBank/DDBJ whole genome shotgun (WGS) entry which is preliminary data.</text>
</comment>
<dbReference type="InterPro" id="IPR051531">
    <property type="entry name" value="N-acetyltransferase"/>
</dbReference>
<evidence type="ECO:0000259" key="1">
    <source>
        <dbReference type="PROSITE" id="PS51186"/>
    </source>
</evidence>
<dbReference type="InterPro" id="IPR016181">
    <property type="entry name" value="Acyl_CoA_acyltransferase"/>
</dbReference>
<dbReference type="GO" id="GO:0016747">
    <property type="term" value="F:acyltransferase activity, transferring groups other than amino-acyl groups"/>
    <property type="evidence" value="ECO:0007669"/>
    <property type="project" value="InterPro"/>
</dbReference>
<dbReference type="EMBL" id="JAUSUZ010000001">
    <property type="protein sequence ID" value="MDQ0366035.1"/>
    <property type="molecule type" value="Genomic_DNA"/>
</dbReference>
<dbReference type="Pfam" id="PF13302">
    <property type="entry name" value="Acetyltransf_3"/>
    <property type="match status" value="1"/>
</dbReference>
<accession>A0AAE3VYG9</accession>
<keyword evidence="3" id="KW-1185">Reference proteome</keyword>
<sequence length="152" mass="16837">MHAIVGDDRVTQYLSFDSRTMEQSIEMVAGAIERSRHHARNEFYLAVTRGDDKLIGFTRLALGGVRAAKIGYAVNADQWGCGYATDSVHILINFGFDQLALRRITAAIGPNNAASLAIARKVGMKYEGRLRDHVFTNGSWRDSLLYSLLSTD</sequence>
<gene>
    <name evidence="2" type="ORF">J2S42_002704</name>
</gene>
<dbReference type="AlphaFoldDB" id="A0AAE3VYG9"/>
<protein>
    <submittedName>
        <fullName evidence="2">RimJ/RimL family protein N-acetyltransferase</fullName>
    </submittedName>
</protein>
<dbReference type="PANTHER" id="PTHR43792">
    <property type="entry name" value="GNAT FAMILY, PUTATIVE (AFU_ORTHOLOGUE AFUA_3G00765)-RELATED-RELATED"/>
    <property type="match status" value="1"/>
</dbReference>
<name>A0AAE3VYG9_9ACTN</name>
<dbReference type="PROSITE" id="PS51186">
    <property type="entry name" value="GNAT"/>
    <property type="match status" value="1"/>
</dbReference>
<evidence type="ECO:0000313" key="3">
    <source>
        <dbReference type="Proteomes" id="UP001240236"/>
    </source>
</evidence>
<dbReference type="SUPFAM" id="SSF55729">
    <property type="entry name" value="Acyl-CoA N-acyltransferases (Nat)"/>
    <property type="match status" value="1"/>
</dbReference>
<dbReference type="Gene3D" id="3.40.630.30">
    <property type="match status" value="1"/>
</dbReference>
<dbReference type="InterPro" id="IPR000182">
    <property type="entry name" value="GNAT_dom"/>
</dbReference>
<proteinExistence type="predicted"/>
<evidence type="ECO:0000313" key="2">
    <source>
        <dbReference type="EMBL" id="MDQ0366035.1"/>
    </source>
</evidence>
<dbReference type="PANTHER" id="PTHR43792:SF1">
    <property type="entry name" value="N-ACETYLTRANSFERASE DOMAIN-CONTAINING PROTEIN"/>
    <property type="match status" value="1"/>
</dbReference>
<reference evidence="2 3" key="1">
    <citation type="submission" date="2023-07" db="EMBL/GenBank/DDBJ databases">
        <title>Sequencing the genomes of 1000 actinobacteria strains.</title>
        <authorList>
            <person name="Klenk H.-P."/>
        </authorList>
    </citation>
    <scope>NUCLEOTIDE SEQUENCE [LARGE SCALE GENOMIC DNA]</scope>
    <source>
        <strain evidence="2 3">DSM 44709</strain>
    </source>
</reference>